<dbReference type="InterPro" id="IPR036609">
    <property type="entry name" value="LCCL_sf"/>
</dbReference>
<comment type="subcellular location">
    <subcellularLocation>
        <location evidence="1">Endomembrane system</location>
        <topology evidence="1">Peripheral membrane protein</topology>
    </subcellularLocation>
    <subcellularLocation>
        <location evidence="2">Membrane</location>
        <topology evidence="2">Single-pass type I membrane protein</topology>
    </subcellularLocation>
    <subcellularLocation>
        <location evidence="3">Secreted</location>
    </subcellularLocation>
</comment>
<evidence type="ECO:0000256" key="6">
    <source>
        <dbReference type="ARBA" id="ARBA00022692"/>
    </source>
</evidence>
<feature type="compositionally biased region" description="Basic and acidic residues" evidence="12">
    <location>
        <begin position="827"/>
        <end position="839"/>
    </location>
</feature>
<dbReference type="InterPro" id="IPR004043">
    <property type="entry name" value="LCCL"/>
</dbReference>
<evidence type="ECO:0000256" key="8">
    <source>
        <dbReference type="ARBA" id="ARBA00022989"/>
    </source>
</evidence>
<dbReference type="PANTHER" id="PTHR46806:SF5">
    <property type="entry name" value="F5_8 TYPE C DOMAIN-CONTAINING PROTEIN"/>
    <property type="match status" value="1"/>
</dbReference>
<keyword evidence="5" id="KW-0597">Phosphoprotein</keyword>
<feature type="region of interest" description="Disordered" evidence="12">
    <location>
        <begin position="910"/>
        <end position="945"/>
    </location>
</feature>
<feature type="signal peptide" evidence="14">
    <location>
        <begin position="1"/>
        <end position="26"/>
    </location>
</feature>
<dbReference type="AlphaFoldDB" id="A0A6F9DBB9"/>
<feature type="region of interest" description="Disordered" evidence="12">
    <location>
        <begin position="697"/>
        <end position="867"/>
    </location>
</feature>
<protein>
    <submittedName>
        <fullName evidence="18">Discoidin, CUB and LCCL domain-containing protein 2</fullName>
    </submittedName>
</protein>
<feature type="region of interest" description="Disordered" evidence="12">
    <location>
        <begin position="433"/>
        <end position="463"/>
    </location>
</feature>
<dbReference type="PROSITE" id="PS01180">
    <property type="entry name" value="CUB"/>
    <property type="match status" value="1"/>
</dbReference>
<dbReference type="SMART" id="SM00231">
    <property type="entry name" value="FA58C"/>
    <property type="match status" value="1"/>
</dbReference>
<dbReference type="SUPFAM" id="SSF69848">
    <property type="entry name" value="LCCL domain"/>
    <property type="match status" value="1"/>
</dbReference>
<evidence type="ECO:0000256" key="14">
    <source>
        <dbReference type="SAM" id="SignalP"/>
    </source>
</evidence>
<feature type="compositionally biased region" description="Polar residues" evidence="12">
    <location>
        <begin position="847"/>
        <end position="867"/>
    </location>
</feature>
<dbReference type="Gene3D" id="2.170.130.20">
    <property type="entry name" value="LCCL-like domain"/>
    <property type="match status" value="1"/>
</dbReference>
<dbReference type="GO" id="GO:0005886">
    <property type="term" value="C:plasma membrane"/>
    <property type="evidence" value="ECO:0007669"/>
    <property type="project" value="TreeGrafter"/>
</dbReference>
<dbReference type="SUPFAM" id="SSF49854">
    <property type="entry name" value="Spermadhesin, CUB domain"/>
    <property type="match status" value="1"/>
</dbReference>
<evidence type="ECO:0000256" key="3">
    <source>
        <dbReference type="ARBA" id="ARBA00004613"/>
    </source>
</evidence>
<feature type="domain" description="CUB" evidence="15">
    <location>
        <begin position="31"/>
        <end position="160"/>
    </location>
</feature>
<dbReference type="InterPro" id="IPR000859">
    <property type="entry name" value="CUB_dom"/>
</dbReference>
<feature type="compositionally biased region" description="Polar residues" evidence="12">
    <location>
        <begin position="783"/>
        <end position="792"/>
    </location>
</feature>
<evidence type="ECO:0000256" key="9">
    <source>
        <dbReference type="ARBA" id="ARBA00023136"/>
    </source>
</evidence>
<accession>A0A6F9DBB9</accession>
<gene>
    <name evidence="18" type="primary">Dcbld2</name>
</gene>
<name>A0A6F9DBB9_9ASCI</name>
<feature type="compositionally biased region" description="Low complexity" evidence="12">
    <location>
        <begin position="440"/>
        <end position="452"/>
    </location>
</feature>
<dbReference type="InterPro" id="IPR035914">
    <property type="entry name" value="Sperma_CUB_dom_sf"/>
</dbReference>
<dbReference type="CDD" id="cd00057">
    <property type="entry name" value="FA58C"/>
    <property type="match status" value="1"/>
</dbReference>
<sequence length="973" mass="107192">MKRHTRRKYWIVLFYFTTICLKESYAAVSSCNAVLEASSGTFTSPNYPEPPPTPSKSRINSSTFPDNGGYITCKWELRVPAGKAIQLKFADFNMDANLDECDKGEVEVFSGMGKFKQSIDKYCPGNNPDTVILPNNTGTVLFRRPSSFTGNGFLISFIAITPGLPIHDFVTCSAKGEDRPSSQTFNVVCPSGCVGIPSHLIYGDDMYRDDSHLCLAAVHAGVISDSFGGRVQVKKGSHKVLFHMMIANNVTASIGGYWDVTFYFPVAKDCAKEIEYDPRRVTASSYWNETRTKTLWSPNKAVFRSQGGWSPSNPMTNEWLQVDLEKNWNITAIATKGSSLPHKWATAYRIKYSYNGITFSYYKEEGQTTPKLFVGNMDHFTEVRNNFVRPRINARYIRIYPVPVGDIKYRYALKIQINGCPLKDFVTPDPVIPPDPTTIPTPTTTTSTTTLKKTPKTPANPSTTQVVSATTTLAPLNKTTQPDKLNNSGVIIPISKSPTAKTPGQKNPVVPLNERSIIIIAIVAALAVTSILLAALVLILVRKRKKEPKIETIVPKLPISQSNATYHAGIETVRLPSYKKDDKKNSRKGKKNSQKFLFKNDNYTDSYPIVNAQDHVTVQNSRGGVTLQRQLTNNSDIIAPPMRGSYTASDVAGPSTALMTPGGRVCSNHDDTDSFQSDDDHEYQVIPDHVNDFVAARTSSKASTASSHHSKKSDTMLWQQQQQQQGAMWGNAGDSWGKDPNPVFPPPHMTSFSQQSQRSRSGTFPHPVVGELPMSPGPPKTAPPQTSFTAPNFSHRKQRGGSQSPPQPSFVSSNQRHSSSSGGSSHSHFDMTSSKRQEPTEAPYYSSVPQYESQTSAPPNGHLTNTPAMVAPLSEQRRAPSYKTPRQPMFATLPSNGTDGDVRHGGSDPVMTRHNGMENGLARSTSRSDSFAKQRSGYDQLYPQKYPSPPEGAKCMVAMTMNNYDQLNLHTPV</sequence>
<evidence type="ECO:0000259" key="15">
    <source>
        <dbReference type="PROSITE" id="PS01180"/>
    </source>
</evidence>
<dbReference type="GO" id="GO:0012505">
    <property type="term" value="C:endomembrane system"/>
    <property type="evidence" value="ECO:0007669"/>
    <property type="project" value="UniProtKB-SubCell"/>
</dbReference>
<feature type="compositionally biased region" description="Polar residues" evidence="12">
    <location>
        <begin position="922"/>
        <end position="933"/>
    </location>
</feature>
<feature type="compositionally biased region" description="Low complexity" evidence="12">
    <location>
        <begin position="751"/>
        <end position="761"/>
    </location>
</feature>
<reference evidence="18" key="1">
    <citation type="submission" date="2020-04" db="EMBL/GenBank/DDBJ databases">
        <authorList>
            <person name="Neveu A P."/>
        </authorList>
    </citation>
    <scope>NUCLEOTIDE SEQUENCE</scope>
    <source>
        <tissue evidence="18">Whole embryo</tissue>
    </source>
</reference>
<organism evidence="18">
    <name type="scientific">Phallusia mammillata</name>
    <dbReference type="NCBI Taxonomy" id="59560"/>
    <lineage>
        <taxon>Eukaryota</taxon>
        <taxon>Metazoa</taxon>
        <taxon>Chordata</taxon>
        <taxon>Tunicata</taxon>
        <taxon>Ascidiacea</taxon>
        <taxon>Phlebobranchia</taxon>
        <taxon>Ascidiidae</taxon>
        <taxon>Phallusia</taxon>
    </lineage>
</organism>
<evidence type="ECO:0000256" key="11">
    <source>
        <dbReference type="PROSITE-ProRule" id="PRU00059"/>
    </source>
</evidence>
<dbReference type="CDD" id="cd00041">
    <property type="entry name" value="CUB"/>
    <property type="match status" value="1"/>
</dbReference>
<dbReference type="Gene3D" id="2.60.120.260">
    <property type="entry name" value="Galactose-binding domain-like"/>
    <property type="match status" value="1"/>
</dbReference>
<dbReference type="SMART" id="SM00603">
    <property type="entry name" value="LCCL"/>
    <property type="match status" value="1"/>
</dbReference>
<evidence type="ECO:0000313" key="18">
    <source>
        <dbReference type="EMBL" id="CAB3236315.1"/>
    </source>
</evidence>
<evidence type="ECO:0000256" key="2">
    <source>
        <dbReference type="ARBA" id="ARBA00004479"/>
    </source>
</evidence>
<dbReference type="GO" id="GO:0005576">
    <property type="term" value="C:extracellular region"/>
    <property type="evidence" value="ECO:0007669"/>
    <property type="project" value="UniProtKB-SubCell"/>
</dbReference>
<evidence type="ECO:0000256" key="1">
    <source>
        <dbReference type="ARBA" id="ARBA00004184"/>
    </source>
</evidence>
<evidence type="ECO:0000256" key="10">
    <source>
        <dbReference type="ARBA" id="ARBA00023157"/>
    </source>
</evidence>
<dbReference type="InterPro" id="IPR050633">
    <property type="entry name" value="Neuropilin_MCO_CoagFactor"/>
</dbReference>
<dbReference type="PROSITE" id="PS50820">
    <property type="entry name" value="LCCL"/>
    <property type="match status" value="1"/>
</dbReference>
<evidence type="ECO:0000256" key="13">
    <source>
        <dbReference type="SAM" id="Phobius"/>
    </source>
</evidence>
<dbReference type="EMBL" id="LR784371">
    <property type="protein sequence ID" value="CAB3236315.1"/>
    <property type="molecule type" value="mRNA"/>
</dbReference>
<feature type="domain" description="LCCL" evidence="17">
    <location>
        <begin position="166"/>
        <end position="262"/>
    </location>
</feature>
<keyword evidence="10" id="KW-1015">Disulfide bond</keyword>
<dbReference type="GO" id="GO:0038023">
    <property type="term" value="F:signaling receptor activity"/>
    <property type="evidence" value="ECO:0007669"/>
    <property type="project" value="TreeGrafter"/>
</dbReference>
<dbReference type="PROSITE" id="PS01285">
    <property type="entry name" value="FA58C_1"/>
    <property type="match status" value="1"/>
</dbReference>
<proteinExistence type="evidence at transcript level"/>
<dbReference type="SMART" id="SM00042">
    <property type="entry name" value="CUB"/>
    <property type="match status" value="1"/>
</dbReference>
<comment type="caution">
    <text evidence="11">Lacks conserved residue(s) required for the propagation of feature annotation.</text>
</comment>
<evidence type="ECO:0000256" key="4">
    <source>
        <dbReference type="ARBA" id="ARBA00022525"/>
    </source>
</evidence>
<keyword evidence="6 13" id="KW-0812">Transmembrane</keyword>
<feature type="transmembrane region" description="Helical" evidence="13">
    <location>
        <begin position="517"/>
        <end position="541"/>
    </location>
</feature>
<keyword evidence="8 13" id="KW-1133">Transmembrane helix</keyword>
<dbReference type="Pfam" id="PF00754">
    <property type="entry name" value="F5_F8_type_C"/>
    <property type="match status" value="1"/>
</dbReference>
<feature type="chain" id="PRO_5026134267" evidence="14">
    <location>
        <begin position="27"/>
        <end position="973"/>
    </location>
</feature>
<feature type="compositionally biased region" description="Low complexity" evidence="12">
    <location>
        <begin position="698"/>
        <end position="707"/>
    </location>
</feature>
<keyword evidence="14" id="KW-0732">Signal</keyword>
<dbReference type="InterPro" id="IPR000421">
    <property type="entry name" value="FA58C"/>
</dbReference>
<dbReference type="GO" id="GO:0007155">
    <property type="term" value="P:cell adhesion"/>
    <property type="evidence" value="ECO:0007669"/>
    <property type="project" value="UniProtKB-KW"/>
</dbReference>
<keyword evidence="7" id="KW-0130">Cell adhesion</keyword>
<dbReference type="InterPro" id="IPR008979">
    <property type="entry name" value="Galactose-bd-like_sf"/>
</dbReference>
<evidence type="ECO:0000259" key="17">
    <source>
        <dbReference type="PROSITE" id="PS50820"/>
    </source>
</evidence>
<dbReference type="Pfam" id="PF03815">
    <property type="entry name" value="LCCL"/>
    <property type="match status" value="1"/>
</dbReference>
<evidence type="ECO:0000256" key="7">
    <source>
        <dbReference type="ARBA" id="ARBA00022889"/>
    </source>
</evidence>
<keyword evidence="4" id="KW-0964">Secreted</keyword>
<dbReference type="Gene3D" id="2.60.120.290">
    <property type="entry name" value="Spermadhesin, CUB domain"/>
    <property type="match status" value="1"/>
</dbReference>
<keyword evidence="9 13" id="KW-0472">Membrane</keyword>
<dbReference type="PANTHER" id="PTHR46806">
    <property type="entry name" value="F5/8 TYPE C DOMAIN-CONTAINING PROTEIN"/>
    <property type="match status" value="1"/>
</dbReference>
<feature type="domain" description="F5/8 type C" evidence="16">
    <location>
        <begin position="270"/>
        <end position="420"/>
    </location>
</feature>
<evidence type="ECO:0000259" key="16">
    <source>
        <dbReference type="PROSITE" id="PS50022"/>
    </source>
</evidence>
<evidence type="ECO:0000256" key="5">
    <source>
        <dbReference type="ARBA" id="ARBA00022553"/>
    </source>
</evidence>
<dbReference type="SUPFAM" id="SSF49785">
    <property type="entry name" value="Galactose-binding domain-like"/>
    <property type="match status" value="1"/>
</dbReference>
<feature type="compositionally biased region" description="Low complexity" evidence="12">
    <location>
        <begin position="809"/>
        <end position="826"/>
    </location>
</feature>
<dbReference type="Pfam" id="PF00431">
    <property type="entry name" value="CUB"/>
    <property type="match status" value="1"/>
</dbReference>
<dbReference type="PROSITE" id="PS50022">
    <property type="entry name" value="FA58C_3"/>
    <property type="match status" value="1"/>
</dbReference>
<feature type="region of interest" description="Disordered" evidence="12">
    <location>
        <begin position="42"/>
        <end position="61"/>
    </location>
</feature>
<evidence type="ECO:0000256" key="12">
    <source>
        <dbReference type="SAM" id="MobiDB-lite"/>
    </source>
</evidence>